<keyword evidence="4" id="KW-0862">Zinc</keyword>
<evidence type="ECO:0000256" key="1">
    <source>
        <dbReference type="ARBA" id="ARBA00022723"/>
    </source>
</evidence>
<dbReference type="Pfam" id="PF13901">
    <property type="entry name" value="RH_dom"/>
    <property type="match status" value="1"/>
</dbReference>
<feature type="domain" description="Rubicon Homology" evidence="5">
    <location>
        <begin position="23"/>
        <end position="178"/>
    </location>
</feature>
<dbReference type="Proteomes" id="UP001159641">
    <property type="component" value="Unassembled WGS sequence"/>
</dbReference>
<dbReference type="InterPro" id="IPR025258">
    <property type="entry name" value="RH_dom"/>
</dbReference>
<proteinExistence type="predicted"/>
<evidence type="ECO:0000256" key="2">
    <source>
        <dbReference type="ARBA" id="ARBA00022737"/>
    </source>
</evidence>
<evidence type="ECO:0000313" key="7">
    <source>
        <dbReference type="Proteomes" id="UP001159641"/>
    </source>
</evidence>
<dbReference type="EMBL" id="JAIQCJ010002233">
    <property type="protein sequence ID" value="KAJ8778910.1"/>
    <property type="molecule type" value="Genomic_DNA"/>
</dbReference>
<evidence type="ECO:0000256" key="3">
    <source>
        <dbReference type="ARBA" id="ARBA00022771"/>
    </source>
</evidence>
<dbReference type="AlphaFoldDB" id="A0AB34GJB0"/>
<keyword evidence="7" id="KW-1185">Reference proteome</keyword>
<protein>
    <recommendedName>
        <fullName evidence="5">Rubicon Homology domain-containing protein</fullName>
    </recommendedName>
</protein>
<dbReference type="SMART" id="SM01175">
    <property type="entry name" value="DUF4206"/>
    <property type="match status" value="1"/>
</dbReference>
<keyword evidence="1" id="KW-0479">Metal-binding</keyword>
<dbReference type="PANTHER" id="PTHR12326">
    <property type="entry name" value="PLECKSTRIN HOMOLOGY DOMAIN CONTAINING PROTEIN"/>
    <property type="match status" value="1"/>
</dbReference>
<keyword evidence="2" id="KW-0677">Repeat</keyword>
<dbReference type="InterPro" id="IPR051366">
    <property type="entry name" value="DEF8"/>
</dbReference>
<accession>A0AB34GJB0</accession>
<evidence type="ECO:0000259" key="5">
    <source>
        <dbReference type="SMART" id="SM01175"/>
    </source>
</evidence>
<dbReference type="PANTHER" id="PTHR12326:SF10">
    <property type="entry name" value="PLECKSTRIN HOMOLOGY DOMAIN-CONTAINING FAMILY M MEMBER 3"/>
    <property type="match status" value="1"/>
</dbReference>
<dbReference type="GO" id="GO:0008270">
    <property type="term" value="F:zinc ion binding"/>
    <property type="evidence" value="ECO:0007669"/>
    <property type="project" value="UniProtKB-KW"/>
</dbReference>
<sequence>MHYMLHKQRGCQRCIGLSNGRAKVCNYSGWYYCSSCHADDSFLIPARIVHNWDTSKYKVSKQAKEFLEYVYEEPLIDIQQENPMLYGHAEPLATVVRLRQRLKSLRAYLFSCRAAVAEDLRRRWILTCRFSEAFLEQLSYRFPSALHSTLELELIFPREYLLQQIHLYSLADLQQVST</sequence>
<evidence type="ECO:0000313" key="6">
    <source>
        <dbReference type="EMBL" id="KAJ8778910.1"/>
    </source>
</evidence>
<gene>
    <name evidence="6" type="ORF">J1605_013144</name>
</gene>
<name>A0AB34GJB0_ESCRO</name>
<reference evidence="6 7" key="1">
    <citation type="submission" date="2022-11" db="EMBL/GenBank/DDBJ databases">
        <title>Whole genome sequence of Eschrichtius robustus ER-17-0199.</title>
        <authorList>
            <person name="Bruniche-Olsen A."/>
            <person name="Black A.N."/>
            <person name="Fields C.J."/>
            <person name="Walden K."/>
            <person name="Dewoody J.A."/>
        </authorList>
    </citation>
    <scope>NUCLEOTIDE SEQUENCE [LARGE SCALE GENOMIC DNA]</scope>
    <source>
        <strain evidence="6">ER-17-0199</strain>
        <tissue evidence="6">Blubber</tissue>
    </source>
</reference>
<organism evidence="6 7">
    <name type="scientific">Eschrichtius robustus</name>
    <name type="common">California gray whale</name>
    <name type="synonym">Eschrichtius gibbosus</name>
    <dbReference type="NCBI Taxonomy" id="9764"/>
    <lineage>
        <taxon>Eukaryota</taxon>
        <taxon>Metazoa</taxon>
        <taxon>Chordata</taxon>
        <taxon>Craniata</taxon>
        <taxon>Vertebrata</taxon>
        <taxon>Euteleostomi</taxon>
        <taxon>Mammalia</taxon>
        <taxon>Eutheria</taxon>
        <taxon>Laurasiatheria</taxon>
        <taxon>Artiodactyla</taxon>
        <taxon>Whippomorpha</taxon>
        <taxon>Cetacea</taxon>
        <taxon>Mysticeti</taxon>
        <taxon>Eschrichtiidae</taxon>
        <taxon>Eschrichtius</taxon>
    </lineage>
</organism>
<keyword evidence="3" id="KW-0863">Zinc-finger</keyword>
<comment type="caution">
    <text evidence="6">The sequence shown here is derived from an EMBL/GenBank/DDBJ whole genome shotgun (WGS) entry which is preliminary data.</text>
</comment>
<evidence type="ECO:0000256" key="4">
    <source>
        <dbReference type="ARBA" id="ARBA00022833"/>
    </source>
</evidence>